<comment type="caution">
    <text evidence="4">The sequence shown here is derived from an EMBL/GenBank/DDBJ whole genome shotgun (WGS) entry which is preliminary data.</text>
</comment>
<evidence type="ECO:0000313" key="4">
    <source>
        <dbReference type="EMBL" id="KAJ4969525.1"/>
    </source>
</evidence>
<protein>
    <recommendedName>
        <fullName evidence="3">EF-hand domain-containing protein</fullName>
    </recommendedName>
</protein>
<keyword evidence="5" id="KW-1185">Reference proteome</keyword>
<dbReference type="PRINTS" id="PR01697">
    <property type="entry name" value="PARVALBUMIN"/>
</dbReference>
<dbReference type="EMBL" id="JAMYWD010000006">
    <property type="protein sequence ID" value="KAJ4969525.1"/>
    <property type="molecule type" value="Genomic_DNA"/>
</dbReference>
<dbReference type="Gene3D" id="1.10.238.10">
    <property type="entry name" value="EF-hand"/>
    <property type="match status" value="1"/>
</dbReference>
<feature type="domain" description="EF-hand" evidence="3">
    <location>
        <begin position="58"/>
        <end position="93"/>
    </location>
</feature>
<evidence type="ECO:0000259" key="3">
    <source>
        <dbReference type="PROSITE" id="PS50222"/>
    </source>
</evidence>
<name>A0A9Q0QRU1_9MAGN</name>
<dbReference type="AlphaFoldDB" id="A0A9Q0QRU1"/>
<dbReference type="PROSITE" id="PS00018">
    <property type="entry name" value="EF_HAND_1"/>
    <property type="match status" value="3"/>
</dbReference>
<dbReference type="Proteomes" id="UP001141806">
    <property type="component" value="Unassembled WGS sequence"/>
</dbReference>
<evidence type="ECO:0000256" key="1">
    <source>
        <dbReference type="ARBA" id="ARBA00022737"/>
    </source>
</evidence>
<dbReference type="CDD" id="cd00051">
    <property type="entry name" value="EFh"/>
    <property type="match status" value="1"/>
</dbReference>
<dbReference type="OrthoDB" id="26525at2759"/>
<dbReference type="Pfam" id="PF00036">
    <property type="entry name" value="EF-hand_1"/>
    <property type="match status" value="1"/>
</dbReference>
<dbReference type="PANTHER" id="PTHR23050">
    <property type="entry name" value="CALCIUM BINDING PROTEIN"/>
    <property type="match status" value="1"/>
</dbReference>
<dbReference type="InterPro" id="IPR050145">
    <property type="entry name" value="Centrin_CML-like"/>
</dbReference>
<feature type="domain" description="EF-hand" evidence="3">
    <location>
        <begin position="17"/>
        <end position="52"/>
    </location>
</feature>
<feature type="domain" description="EF-hand" evidence="3">
    <location>
        <begin position="106"/>
        <end position="134"/>
    </location>
</feature>
<dbReference type="InterPro" id="IPR002048">
    <property type="entry name" value="EF_hand_dom"/>
</dbReference>
<dbReference type="InterPro" id="IPR011992">
    <property type="entry name" value="EF-hand-dom_pair"/>
</dbReference>
<evidence type="ECO:0000313" key="5">
    <source>
        <dbReference type="Proteomes" id="UP001141806"/>
    </source>
</evidence>
<organism evidence="4 5">
    <name type="scientific">Protea cynaroides</name>
    <dbReference type="NCBI Taxonomy" id="273540"/>
    <lineage>
        <taxon>Eukaryota</taxon>
        <taxon>Viridiplantae</taxon>
        <taxon>Streptophyta</taxon>
        <taxon>Embryophyta</taxon>
        <taxon>Tracheophyta</taxon>
        <taxon>Spermatophyta</taxon>
        <taxon>Magnoliopsida</taxon>
        <taxon>Proteales</taxon>
        <taxon>Proteaceae</taxon>
        <taxon>Protea</taxon>
    </lineage>
</organism>
<dbReference type="GO" id="GO:0005509">
    <property type="term" value="F:calcium ion binding"/>
    <property type="evidence" value="ECO:0007669"/>
    <property type="project" value="InterPro"/>
</dbReference>
<accession>A0A9Q0QRU1</accession>
<evidence type="ECO:0000256" key="2">
    <source>
        <dbReference type="ARBA" id="ARBA00022837"/>
    </source>
</evidence>
<dbReference type="GO" id="GO:0043226">
    <property type="term" value="C:organelle"/>
    <property type="evidence" value="ECO:0007669"/>
    <property type="project" value="UniProtKB-ARBA"/>
</dbReference>
<dbReference type="InterPro" id="IPR018247">
    <property type="entry name" value="EF_Hand_1_Ca_BS"/>
</dbReference>
<dbReference type="SUPFAM" id="SSF47473">
    <property type="entry name" value="EF-hand"/>
    <property type="match status" value="1"/>
</dbReference>
<dbReference type="Pfam" id="PF13499">
    <property type="entry name" value="EF-hand_7"/>
    <property type="match status" value="1"/>
</dbReference>
<proteinExistence type="predicted"/>
<dbReference type="PROSITE" id="PS50222">
    <property type="entry name" value="EF_HAND_2"/>
    <property type="match status" value="3"/>
</dbReference>
<dbReference type="SMART" id="SM00054">
    <property type="entry name" value="EFh"/>
    <property type="match status" value="3"/>
</dbReference>
<dbReference type="FunFam" id="1.10.238.10:FF:000178">
    <property type="entry name" value="Calmodulin-2 A"/>
    <property type="match status" value="1"/>
</dbReference>
<gene>
    <name evidence="4" type="ORF">NE237_016226</name>
</gene>
<sequence length="174" mass="19545">MRPSGRTKSPSRECSARAASDFRPAFDLLDTDKDGKISPDDLREFYTRFFSSSGANVAKEDDINSMISMADSNKDGFVEYNEFEKVLCLIASQSQSPCADNWVMLDMFQIMDRDGDGKVGFDDLRTYMKWVGFQTSDEDIRDMIKYGGGDEHDGISFQGLLRILTFHLGDLGGK</sequence>
<reference evidence="4" key="1">
    <citation type="journal article" date="2023" name="Plant J.">
        <title>The genome of the king protea, Protea cynaroides.</title>
        <authorList>
            <person name="Chang J."/>
            <person name="Duong T.A."/>
            <person name="Schoeman C."/>
            <person name="Ma X."/>
            <person name="Roodt D."/>
            <person name="Barker N."/>
            <person name="Li Z."/>
            <person name="Van de Peer Y."/>
            <person name="Mizrachi E."/>
        </authorList>
    </citation>
    <scope>NUCLEOTIDE SEQUENCE</scope>
    <source>
        <tissue evidence="4">Young leaves</tissue>
    </source>
</reference>
<keyword evidence="1" id="KW-0677">Repeat</keyword>
<keyword evidence="2" id="KW-0106">Calcium</keyword>